<evidence type="ECO:0000259" key="1">
    <source>
        <dbReference type="Pfam" id="PF07727"/>
    </source>
</evidence>
<evidence type="ECO:0000313" key="2">
    <source>
        <dbReference type="EMBL" id="GJS54257.1"/>
    </source>
</evidence>
<reference evidence="2" key="2">
    <citation type="submission" date="2022-01" db="EMBL/GenBank/DDBJ databases">
        <authorList>
            <person name="Yamashiro T."/>
            <person name="Shiraishi A."/>
            <person name="Satake H."/>
            <person name="Nakayama K."/>
        </authorList>
    </citation>
    <scope>NUCLEOTIDE SEQUENCE</scope>
</reference>
<dbReference type="InterPro" id="IPR013103">
    <property type="entry name" value="RVT_2"/>
</dbReference>
<comment type="caution">
    <text evidence="2">The sequence shown here is derived from an EMBL/GenBank/DDBJ whole genome shotgun (WGS) entry which is preliminary data.</text>
</comment>
<evidence type="ECO:0000313" key="3">
    <source>
        <dbReference type="Proteomes" id="UP001151760"/>
    </source>
</evidence>
<dbReference type="Proteomes" id="UP001151760">
    <property type="component" value="Unassembled WGS sequence"/>
</dbReference>
<organism evidence="2 3">
    <name type="scientific">Tanacetum coccineum</name>
    <dbReference type="NCBI Taxonomy" id="301880"/>
    <lineage>
        <taxon>Eukaryota</taxon>
        <taxon>Viridiplantae</taxon>
        <taxon>Streptophyta</taxon>
        <taxon>Embryophyta</taxon>
        <taxon>Tracheophyta</taxon>
        <taxon>Spermatophyta</taxon>
        <taxon>Magnoliopsida</taxon>
        <taxon>eudicotyledons</taxon>
        <taxon>Gunneridae</taxon>
        <taxon>Pentapetalae</taxon>
        <taxon>asterids</taxon>
        <taxon>campanulids</taxon>
        <taxon>Asterales</taxon>
        <taxon>Asteraceae</taxon>
        <taxon>Asteroideae</taxon>
        <taxon>Anthemideae</taxon>
        <taxon>Anthemidinae</taxon>
        <taxon>Tanacetum</taxon>
    </lineage>
</organism>
<protein>
    <submittedName>
        <fullName evidence="2">Retrovirus-related pol polyprotein from transposon TNT 1-94</fullName>
    </submittedName>
</protein>
<reference evidence="2" key="1">
    <citation type="journal article" date="2022" name="Int. J. Mol. Sci.">
        <title>Draft Genome of Tanacetum Coccineum: Genomic Comparison of Closely Related Tanacetum-Family Plants.</title>
        <authorList>
            <person name="Yamashiro T."/>
            <person name="Shiraishi A."/>
            <person name="Nakayama K."/>
            <person name="Satake H."/>
        </authorList>
    </citation>
    <scope>NUCLEOTIDE SEQUENCE</scope>
</reference>
<feature type="domain" description="Reverse transcriptase Ty1/copia-type" evidence="1">
    <location>
        <begin position="147"/>
        <end position="207"/>
    </location>
</feature>
<dbReference type="EMBL" id="BQNB010008784">
    <property type="protein sequence ID" value="GJS54257.1"/>
    <property type="molecule type" value="Genomic_DNA"/>
</dbReference>
<proteinExistence type="predicted"/>
<name>A0ABQ4WMX0_9ASTR</name>
<dbReference type="Pfam" id="PF07727">
    <property type="entry name" value="RVT_2"/>
    <property type="match status" value="1"/>
</dbReference>
<sequence length="220" mass="25156">MSLFEELCNEEYLLWSTDICIHKTSSAAQAPQDLQTHNGNYNNSRLNTDTNNASTQATDLQILHQDVDELDNYKNMSASNATIADNVPNAQFRCKYYALNVSTVEPKNVTRLKTGPCNGIDSMQEELLQFKRLDVWVLGSSTRDNIKPLTVGNGYQKQAMMKRTRFFYNFARMEAIRIFLAYDAHKSFIVFQMDVKSAFLHGTLKEEDESTRVNLKVSRC</sequence>
<keyword evidence="3" id="KW-1185">Reference proteome</keyword>
<accession>A0ABQ4WMX0</accession>
<gene>
    <name evidence="2" type="ORF">Tco_0627619</name>
</gene>